<feature type="chain" id="PRO_5045217823" evidence="1">
    <location>
        <begin position="22"/>
        <end position="52"/>
    </location>
</feature>
<protein>
    <submittedName>
        <fullName evidence="2">Uncharacterized protein</fullName>
    </submittedName>
</protein>
<evidence type="ECO:0000256" key="1">
    <source>
        <dbReference type="SAM" id="SignalP"/>
    </source>
</evidence>
<dbReference type="EMBL" id="JAHRIM010053891">
    <property type="protein sequence ID" value="MEQ2269930.1"/>
    <property type="molecule type" value="Genomic_DNA"/>
</dbReference>
<dbReference type="Proteomes" id="UP001444071">
    <property type="component" value="Unassembled WGS sequence"/>
</dbReference>
<feature type="signal peptide" evidence="1">
    <location>
        <begin position="1"/>
        <end position="21"/>
    </location>
</feature>
<keyword evidence="1" id="KW-0732">Signal</keyword>
<keyword evidence="3" id="KW-1185">Reference proteome</keyword>
<name>A0ABV0WL76_9TELE</name>
<reference evidence="2 3" key="1">
    <citation type="submission" date="2021-06" db="EMBL/GenBank/DDBJ databases">
        <authorList>
            <person name="Palmer J.M."/>
        </authorList>
    </citation>
    <scope>NUCLEOTIDE SEQUENCE [LARGE SCALE GENOMIC DNA]</scope>
    <source>
        <strain evidence="2 3">XR_2019</strain>
        <tissue evidence="2">Muscle</tissue>
    </source>
</reference>
<feature type="non-terminal residue" evidence="2">
    <location>
        <position position="52"/>
    </location>
</feature>
<comment type="caution">
    <text evidence="2">The sequence shown here is derived from an EMBL/GenBank/DDBJ whole genome shotgun (WGS) entry which is preliminary data.</text>
</comment>
<sequence>MGTACFAVCGVLFVAFQVVAAEESSCVPGFESELLLFKVTRKHLRQGTRLGK</sequence>
<organism evidence="2 3">
    <name type="scientific">Xenotaenia resolanae</name>
    <dbReference type="NCBI Taxonomy" id="208358"/>
    <lineage>
        <taxon>Eukaryota</taxon>
        <taxon>Metazoa</taxon>
        <taxon>Chordata</taxon>
        <taxon>Craniata</taxon>
        <taxon>Vertebrata</taxon>
        <taxon>Euteleostomi</taxon>
        <taxon>Actinopterygii</taxon>
        <taxon>Neopterygii</taxon>
        <taxon>Teleostei</taxon>
        <taxon>Neoteleostei</taxon>
        <taxon>Acanthomorphata</taxon>
        <taxon>Ovalentaria</taxon>
        <taxon>Atherinomorphae</taxon>
        <taxon>Cyprinodontiformes</taxon>
        <taxon>Goodeidae</taxon>
        <taxon>Xenotaenia</taxon>
    </lineage>
</organism>
<accession>A0ABV0WL76</accession>
<evidence type="ECO:0000313" key="2">
    <source>
        <dbReference type="EMBL" id="MEQ2269930.1"/>
    </source>
</evidence>
<evidence type="ECO:0000313" key="3">
    <source>
        <dbReference type="Proteomes" id="UP001444071"/>
    </source>
</evidence>
<proteinExistence type="predicted"/>
<gene>
    <name evidence="2" type="ORF">XENORESO_012402</name>
</gene>